<feature type="transmembrane region" description="Helical" evidence="10">
    <location>
        <begin position="63"/>
        <end position="81"/>
    </location>
</feature>
<sequence length="380" mass="39142">MSWMWVAALVSVSSAVAVAVAGSCRPRFRPRLPVPTCVAATVSAAVTLAHVAGMARPAWGAEALGMIESVALMALAGLVVRHVPARRAAPAALAAGLASAVWLLRFFTPASPLEGVGAAAFWGLGAVLAAAVGAYLRALEARQERAMAGMRTVLRLRLARDLHDFLAHDISEMVAHAQAGRAGGDPSQALERVEAAGQRALSMLDRTLDTLHHDRPLTAAGDLNGIREAAERFSAAGPARVHLRMDPAVTAPADTAALACRIVIEGLNNVRRHAARARRVELDVTAGSGALELTMTNDGVGRTRGGGRGGRRGGTGLPGLTELVQAQGGELVARALPDGWSLTARLPLAQSLECPPASSSPTTRRASAAPSASSSTPSPT</sequence>
<keyword evidence="4" id="KW-0808">Transferase</keyword>
<dbReference type="GO" id="GO:0046983">
    <property type="term" value="F:protein dimerization activity"/>
    <property type="evidence" value="ECO:0007669"/>
    <property type="project" value="InterPro"/>
</dbReference>
<dbReference type="AlphaFoldDB" id="A0A7X0CDT8"/>
<dbReference type="PANTHER" id="PTHR24421">
    <property type="entry name" value="NITRATE/NITRITE SENSOR PROTEIN NARX-RELATED"/>
    <property type="match status" value="1"/>
</dbReference>
<keyword evidence="10" id="KW-0472">Membrane</keyword>
<dbReference type="EMBL" id="JACHJB010000004">
    <property type="protein sequence ID" value="MBB6351494.1"/>
    <property type="molecule type" value="Genomic_DNA"/>
</dbReference>
<evidence type="ECO:0000256" key="9">
    <source>
        <dbReference type="SAM" id="MobiDB-lite"/>
    </source>
</evidence>
<accession>A0A7X0CDT8</accession>
<evidence type="ECO:0000259" key="11">
    <source>
        <dbReference type="Pfam" id="PF07730"/>
    </source>
</evidence>
<feature type="compositionally biased region" description="Gly residues" evidence="9">
    <location>
        <begin position="302"/>
        <end position="317"/>
    </location>
</feature>
<keyword evidence="10" id="KW-0812">Transmembrane</keyword>
<evidence type="ECO:0000256" key="10">
    <source>
        <dbReference type="SAM" id="Phobius"/>
    </source>
</evidence>
<keyword evidence="10" id="KW-1133">Transmembrane helix</keyword>
<feature type="transmembrane region" description="Helical" evidence="10">
    <location>
        <begin position="88"/>
        <end position="107"/>
    </location>
</feature>
<dbReference type="Gene3D" id="3.30.565.10">
    <property type="entry name" value="Histidine kinase-like ATPase, C-terminal domain"/>
    <property type="match status" value="1"/>
</dbReference>
<reference evidence="12 13" key="1">
    <citation type="submission" date="2020-08" db="EMBL/GenBank/DDBJ databases">
        <title>Sequencing the genomes of 1000 actinobacteria strains.</title>
        <authorList>
            <person name="Klenk H.-P."/>
        </authorList>
    </citation>
    <scope>NUCLEOTIDE SEQUENCE [LARGE SCALE GENOMIC DNA]</scope>
    <source>
        <strain evidence="12 13">DSM 45913</strain>
    </source>
</reference>
<evidence type="ECO:0000256" key="8">
    <source>
        <dbReference type="ARBA" id="ARBA00023012"/>
    </source>
</evidence>
<name>A0A7X0CDT8_9ACTN</name>
<feature type="region of interest" description="Disordered" evidence="9">
    <location>
        <begin position="295"/>
        <end position="317"/>
    </location>
</feature>
<feature type="region of interest" description="Disordered" evidence="9">
    <location>
        <begin position="353"/>
        <end position="380"/>
    </location>
</feature>
<evidence type="ECO:0000256" key="7">
    <source>
        <dbReference type="ARBA" id="ARBA00022840"/>
    </source>
</evidence>
<dbReference type="Proteomes" id="UP000583800">
    <property type="component" value="Unassembled WGS sequence"/>
</dbReference>
<dbReference type="Gene3D" id="1.20.5.1930">
    <property type="match status" value="1"/>
</dbReference>
<dbReference type="InterPro" id="IPR011712">
    <property type="entry name" value="Sig_transdc_His_kin_sub3_dim/P"/>
</dbReference>
<dbReference type="InterPro" id="IPR050482">
    <property type="entry name" value="Sensor_HK_TwoCompSys"/>
</dbReference>
<keyword evidence="3" id="KW-0597">Phosphoprotein</keyword>
<feature type="transmembrane region" description="Helical" evidence="10">
    <location>
        <begin position="119"/>
        <end position="138"/>
    </location>
</feature>
<feature type="domain" description="Signal transduction histidine kinase subgroup 3 dimerisation and phosphoacceptor" evidence="11">
    <location>
        <begin position="155"/>
        <end position="215"/>
    </location>
</feature>
<evidence type="ECO:0000313" key="13">
    <source>
        <dbReference type="Proteomes" id="UP000583800"/>
    </source>
</evidence>
<organism evidence="12 13">
    <name type="scientific">Nonomuraea muscovyensis</name>
    <dbReference type="NCBI Taxonomy" id="1124761"/>
    <lineage>
        <taxon>Bacteria</taxon>
        <taxon>Bacillati</taxon>
        <taxon>Actinomycetota</taxon>
        <taxon>Actinomycetes</taxon>
        <taxon>Streptosporangiales</taxon>
        <taxon>Streptosporangiaceae</taxon>
        <taxon>Nonomuraea</taxon>
    </lineage>
</organism>
<protein>
    <recommendedName>
        <fullName evidence="2">histidine kinase</fullName>
        <ecNumber evidence="2">2.7.13.3</ecNumber>
    </recommendedName>
</protein>
<evidence type="ECO:0000256" key="2">
    <source>
        <dbReference type="ARBA" id="ARBA00012438"/>
    </source>
</evidence>
<dbReference type="Pfam" id="PF07730">
    <property type="entry name" value="HisKA_3"/>
    <property type="match status" value="1"/>
</dbReference>
<proteinExistence type="predicted"/>
<dbReference type="SUPFAM" id="SSF55874">
    <property type="entry name" value="ATPase domain of HSP90 chaperone/DNA topoisomerase II/histidine kinase"/>
    <property type="match status" value="1"/>
</dbReference>
<evidence type="ECO:0000256" key="5">
    <source>
        <dbReference type="ARBA" id="ARBA00022741"/>
    </source>
</evidence>
<comment type="caution">
    <text evidence="12">The sequence shown here is derived from an EMBL/GenBank/DDBJ whole genome shotgun (WGS) entry which is preliminary data.</text>
</comment>
<evidence type="ECO:0000256" key="4">
    <source>
        <dbReference type="ARBA" id="ARBA00022679"/>
    </source>
</evidence>
<evidence type="ECO:0000313" key="12">
    <source>
        <dbReference type="EMBL" id="MBB6351494.1"/>
    </source>
</evidence>
<gene>
    <name evidence="12" type="ORF">FHU36_008077</name>
</gene>
<evidence type="ECO:0000256" key="1">
    <source>
        <dbReference type="ARBA" id="ARBA00000085"/>
    </source>
</evidence>
<keyword evidence="7" id="KW-0067">ATP-binding</keyword>
<keyword evidence="8" id="KW-0902">Two-component regulatory system</keyword>
<feature type="compositionally biased region" description="Low complexity" evidence="9">
    <location>
        <begin position="355"/>
        <end position="380"/>
    </location>
</feature>
<keyword evidence="5" id="KW-0547">Nucleotide-binding</keyword>
<keyword evidence="13" id="KW-1185">Reference proteome</keyword>
<dbReference type="GO" id="GO:0000155">
    <property type="term" value="F:phosphorelay sensor kinase activity"/>
    <property type="evidence" value="ECO:0007669"/>
    <property type="project" value="InterPro"/>
</dbReference>
<evidence type="ECO:0000256" key="3">
    <source>
        <dbReference type="ARBA" id="ARBA00022553"/>
    </source>
</evidence>
<dbReference type="GO" id="GO:0005524">
    <property type="term" value="F:ATP binding"/>
    <property type="evidence" value="ECO:0007669"/>
    <property type="project" value="UniProtKB-KW"/>
</dbReference>
<dbReference type="PANTHER" id="PTHR24421:SF10">
    <property type="entry name" value="NITRATE_NITRITE SENSOR PROTEIN NARQ"/>
    <property type="match status" value="1"/>
</dbReference>
<dbReference type="EC" id="2.7.13.3" evidence="2"/>
<dbReference type="InterPro" id="IPR036890">
    <property type="entry name" value="HATPase_C_sf"/>
</dbReference>
<dbReference type="GO" id="GO:0016020">
    <property type="term" value="C:membrane"/>
    <property type="evidence" value="ECO:0007669"/>
    <property type="project" value="InterPro"/>
</dbReference>
<keyword evidence="6 12" id="KW-0418">Kinase</keyword>
<comment type="catalytic activity">
    <reaction evidence="1">
        <text>ATP + protein L-histidine = ADP + protein N-phospho-L-histidine.</text>
        <dbReference type="EC" id="2.7.13.3"/>
    </reaction>
</comment>
<evidence type="ECO:0000256" key="6">
    <source>
        <dbReference type="ARBA" id="ARBA00022777"/>
    </source>
</evidence>